<keyword evidence="3" id="KW-1185">Reference proteome</keyword>
<accession>A0ABD5VCF1</accession>
<dbReference type="AlphaFoldDB" id="A0ABD5VCF1"/>
<evidence type="ECO:0000313" key="3">
    <source>
        <dbReference type="Proteomes" id="UP001596395"/>
    </source>
</evidence>
<dbReference type="EMBL" id="JBHSXN010000002">
    <property type="protein sequence ID" value="MFC6953234.1"/>
    <property type="molecule type" value="Genomic_DNA"/>
</dbReference>
<sequence length="123" mass="14405">MFRRIMSWVVRRQRTRSERNARRFSESLRTRTIRVFTRPIRTILSTTFMVAIVAIMYLLTQRNAETTAILDAETATVPQVLALFPPLYVLVPALIALVVLVNVVRVWSGVRSDMGWDRYDHRR</sequence>
<dbReference type="RefSeq" id="WP_336350197.1">
    <property type="nucleotide sequence ID" value="NZ_JAZAQL010000002.1"/>
</dbReference>
<name>A0ABD5VCF1_9EURY</name>
<comment type="caution">
    <text evidence="2">The sequence shown here is derived from an EMBL/GenBank/DDBJ whole genome shotgun (WGS) entry which is preliminary data.</text>
</comment>
<dbReference type="Proteomes" id="UP001596395">
    <property type="component" value="Unassembled WGS sequence"/>
</dbReference>
<protein>
    <submittedName>
        <fullName evidence="2">Uncharacterized protein</fullName>
    </submittedName>
</protein>
<keyword evidence="1" id="KW-0812">Transmembrane</keyword>
<keyword evidence="1" id="KW-1133">Transmembrane helix</keyword>
<reference evidence="2 3" key="1">
    <citation type="journal article" date="2019" name="Int. J. Syst. Evol. Microbiol.">
        <title>The Global Catalogue of Microorganisms (GCM) 10K type strain sequencing project: providing services to taxonomists for standard genome sequencing and annotation.</title>
        <authorList>
            <consortium name="The Broad Institute Genomics Platform"/>
            <consortium name="The Broad Institute Genome Sequencing Center for Infectious Disease"/>
            <person name="Wu L."/>
            <person name="Ma J."/>
        </authorList>
    </citation>
    <scope>NUCLEOTIDE SEQUENCE [LARGE SCALE GENOMIC DNA]</scope>
    <source>
        <strain evidence="2 3">GX26</strain>
    </source>
</reference>
<keyword evidence="1" id="KW-0472">Membrane</keyword>
<gene>
    <name evidence="2" type="ORF">ACFQGB_10200</name>
</gene>
<feature type="transmembrane region" description="Helical" evidence="1">
    <location>
        <begin position="80"/>
        <end position="104"/>
    </location>
</feature>
<evidence type="ECO:0000256" key="1">
    <source>
        <dbReference type="SAM" id="Phobius"/>
    </source>
</evidence>
<feature type="transmembrane region" description="Helical" evidence="1">
    <location>
        <begin position="39"/>
        <end position="60"/>
    </location>
</feature>
<evidence type="ECO:0000313" key="2">
    <source>
        <dbReference type="EMBL" id="MFC6953234.1"/>
    </source>
</evidence>
<proteinExistence type="predicted"/>
<organism evidence="2 3">
    <name type="scientific">Halorubellus litoreus</name>
    <dbReference type="NCBI Taxonomy" id="755308"/>
    <lineage>
        <taxon>Archaea</taxon>
        <taxon>Methanobacteriati</taxon>
        <taxon>Methanobacteriota</taxon>
        <taxon>Stenosarchaea group</taxon>
        <taxon>Halobacteria</taxon>
        <taxon>Halobacteriales</taxon>
        <taxon>Halorubellaceae</taxon>
        <taxon>Halorubellus</taxon>
    </lineage>
</organism>